<proteinExistence type="predicted"/>
<organism evidence="1">
    <name type="scientific">Mesocestoides corti</name>
    <name type="common">Flatworm</name>
    <dbReference type="NCBI Taxonomy" id="53468"/>
    <lineage>
        <taxon>Eukaryota</taxon>
        <taxon>Metazoa</taxon>
        <taxon>Spiralia</taxon>
        <taxon>Lophotrochozoa</taxon>
        <taxon>Platyhelminthes</taxon>
        <taxon>Cestoda</taxon>
        <taxon>Eucestoda</taxon>
        <taxon>Cyclophyllidea</taxon>
        <taxon>Mesocestoididae</taxon>
        <taxon>Mesocestoides</taxon>
    </lineage>
</organism>
<evidence type="ECO:0000313" key="1">
    <source>
        <dbReference type="WBParaSite" id="MCU_005874-RA"/>
    </source>
</evidence>
<protein>
    <submittedName>
        <fullName evidence="1">Carbohydrate kinase</fullName>
    </submittedName>
</protein>
<sequence>RRIQRQQVDAVPNGLLRGDHKTAASSVGSRQVGELDEMAARACQTQLRRPPSASHKCAVWTEEMLAVTGVHFIDFHQFYIPA</sequence>
<name>A0A5K3FAE3_MESCO</name>
<accession>A0A5K3FAE3</accession>
<dbReference type="AlphaFoldDB" id="A0A5K3FAE3"/>
<reference evidence="1" key="1">
    <citation type="submission" date="2019-11" db="UniProtKB">
        <authorList>
            <consortium name="WormBaseParasite"/>
        </authorList>
    </citation>
    <scope>IDENTIFICATION</scope>
</reference>
<dbReference type="WBParaSite" id="MCU_005874-RA">
    <property type="protein sequence ID" value="MCU_005874-RA"/>
    <property type="gene ID" value="MCU_005874"/>
</dbReference>